<sequence>MNRLFDPEAQLPEGLQSRLDALKDNPPKSQFQIYGPLNAYLQGYKFPFNHFIVKPQALLRGEQAELYSPNKATPEPEERGRHSRPSLDSQGAWVTDAKRFPDFTVCQYWGDPQITPDIIRIIIEIGSDPQTIRKQINSGLEWAGERWKGRILGIGIVKNRYIMVHNKGVGFSAVGRGRWYSIFEPKFVTDLDDLLNYCLENDDPEEDEESNDGGEGDDEEDNDEEDNNKGEDTNEGGAEYEEYLSDEEEEDDDDDDDDEDYELDSNEEDDDEY</sequence>
<feature type="region of interest" description="Disordered" evidence="1">
    <location>
        <begin position="201"/>
        <end position="273"/>
    </location>
</feature>
<evidence type="ECO:0000313" key="3">
    <source>
        <dbReference type="Proteomes" id="UP000807353"/>
    </source>
</evidence>
<accession>A0A9P5XWZ0</accession>
<keyword evidence="3" id="KW-1185">Reference proteome</keyword>
<dbReference type="Proteomes" id="UP000807353">
    <property type="component" value="Unassembled WGS sequence"/>
</dbReference>
<reference evidence="2" key="1">
    <citation type="submission" date="2020-11" db="EMBL/GenBank/DDBJ databases">
        <authorList>
            <consortium name="DOE Joint Genome Institute"/>
            <person name="Ahrendt S."/>
            <person name="Riley R."/>
            <person name="Andreopoulos W."/>
            <person name="Labutti K."/>
            <person name="Pangilinan J."/>
            <person name="Ruiz-Duenas F.J."/>
            <person name="Barrasa J.M."/>
            <person name="Sanchez-Garcia M."/>
            <person name="Camarero S."/>
            <person name="Miyauchi S."/>
            <person name="Serrano A."/>
            <person name="Linde D."/>
            <person name="Babiker R."/>
            <person name="Drula E."/>
            <person name="Ayuso-Fernandez I."/>
            <person name="Pacheco R."/>
            <person name="Padilla G."/>
            <person name="Ferreira P."/>
            <person name="Barriuso J."/>
            <person name="Kellner H."/>
            <person name="Castanera R."/>
            <person name="Alfaro M."/>
            <person name="Ramirez L."/>
            <person name="Pisabarro A.G."/>
            <person name="Kuo A."/>
            <person name="Tritt A."/>
            <person name="Lipzen A."/>
            <person name="He G."/>
            <person name="Yan M."/>
            <person name="Ng V."/>
            <person name="Cullen D."/>
            <person name="Martin F."/>
            <person name="Rosso M.-N."/>
            <person name="Henrissat B."/>
            <person name="Hibbett D."/>
            <person name="Martinez A.T."/>
            <person name="Grigoriev I.V."/>
        </authorList>
    </citation>
    <scope>NUCLEOTIDE SEQUENCE</scope>
    <source>
        <strain evidence="2">CBS 247.69</strain>
    </source>
</reference>
<feature type="region of interest" description="Disordered" evidence="1">
    <location>
        <begin position="66"/>
        <end position="90"/>
    </location>
</feature>
<dbReference type="AlphaFoldDB" id="A0A9P5XWZ0"/>
<evidence type="ECO:0000256" key="1">
    <source>
        <dbReference type="SAM" id="MobiDB-lite"/>
    </source>
</evidence>
<dbReference type="OrthoDB" id="2977433at2759"/>
<feature type="compositionally biased region" description="Acidic residues" evidence="1">
    <location>
        <begin position="201"/>
        <end position="226"/>
    </location>
</feature>
<feature type="compositionally biased region" description="Acidic residues" evidence="1">
    <location>
        <begin position="238"/>
        <end position="273"/>
    </location>
</feature>
<dbReference type="EMBL" id="MU150344">
    <property type="protein sequence ID" value="KAF9458308.1"/>
    <property type="molecule type" value="Genomic_DNA"/>
</dbReference>
<organism evidence="2 3">
    <name type="scientific">Collybia nuda</name>
    <dbReference type="NCBI Taxonomy" id="64659"/>
    <lineage>
        <taxon>Eukaryota</taxon>
        <taxon>Fungi</taxon>
        <taxon>Dikarya</taxon>
        <taxon>Basidiomycota</taxon>
        <taxon>Agaricomycotina</taxon>
        <taxon>Agaricomycetes</taxon>
        <taxon>Agaricomycetidae</taxon>
        <taxon>Agaricales</taxon>
        <taxon>Tricholomatineae</taxon>
        <taxon>Clitocybaceae</taxon>
        <taxon>Collybia</taxon>
    </lineage>
</organism>
<evidence type="ECO:0000313" key="2">
    <source>
        <dbReference type="EMBL" id="KAF9458308.1"/>
    </source>
</evidence>
<gene>
    <name evidence="2" type="ORF">BDZ94DRAFT_1313416</name>
</gene>
<name>A0A9P5XWZ0_9AGAR</name>
<protein>
    <submittedName>
        <fullName evidence="2">Uncharacterized protein</fullName>
    </submittedName>
</protein>
<proteinExistence type="predicted"/>
<comment type="caution">
    <text evidence="2">The sequence shown here is derived from an EMBL/GenBank/DDBJ whole genome shotgun (WGS) entry which is preliminary data.</text>
</comment>